<proteinExistence type="predicted"/>
<dbReference type="Proteomes" id="UP000033048">
    <property type="component" value="Chromosome"/>
</dbReference>
<dbReference type="EMBL" id="CP009518">
    <property type="protein sequence ID" value="AKB85035.1"/>
    <property type="molecule type" value="Genomic_DNA"/>
</dbReference>
<organism evidence="1 2">
    <name type="scientific">Methanococcoides methylutens MM1</name>
    <dbReference type="NCBI Taxonomy" id="1434104"/>
    <lineage>
        <taxon>Archaea</taxon>
        <taxon>Methanobacteriati</taxon>
        <taxon>Methanobacteriota</taxon>
        <taxon>Stenosarchaea group</taxon>
        <taxon>Methanomicrobia</taxon>
        <taxon>Methanosarcinales</taxon>
        <taxon>Methanosarcinaceae</taxon>
        <taxon>Methanococcoides</taxon>
    </lineage>
</organism>
<dbReference type="GeneID" id="24893511"/>
<dbReference type="RefSeq" id="WP_048205178.1">
    <property type="nucleotide sequence ID" value="NZ_CP009518.1"/>
</dbReference>
<dbReference type="HOGENOM" id="CLU_200895_1_0_2"/>
<dbReference type="STRING" id="1434104.MCMEM_0982"/>
<evidence type="ECO:0008006" key="3">
    <source>
        <dbReference type="Google" id="ProtNLM"/>
    </source>
</evidence>
<evidence type="ECO:0000313" key="1">
    <source>
        <dbReference type="EMBL" id="AKB85035.1"/>
    </source>
</evidence>
<keyword evidence="2" id="KW-1185">Reference proteome</keyword>
<evidence type="ECO:0000313" key="2">
    <source>
        <dbReference type="Proteomes" id="UP000033048"/>
    </source>
</evidence>
<dbReference type="KEGG" id="mmet:MCMEM_0982"/>
<dbReference type="AlphaFoldDB" id="A0A0E3WZV0"/>
<accession>A0A0E3WZV0</accession>
<dbReference type="OrthoDB" id="134075at2157"/>
<protein>
    <recommendedName>
        <fullName evidence="3">RNA-binding protein</fullName>
    </recommendedName>
</protein>
<gene>
    <name evidence="1" type="ORF">MCMEM_0982</name>
</gene>
<name>A0A0E3WZV0_METMT</name>
<reference evidence="1 2" key="1">
    <citation type="submission" date="2014-07" db="EMBL/GenBank/DDBJ databases">
        <title>Methanogenic archaea and the global carbon cycle.</title>
        <authorList>
            <person name="Henriksen J.R."/>
            <person name="Luke J."/>
            <person name="Reinhart S."/>
            <person name="Benedict M.N."/>
            <person name="Youngblut N.D."/>
            <person name="Metcalf M.E."/>
            <person name="Whitaker R.J."/>
            <person name="Metcalf W.W."/>
        </authorList>
    </citation>
    <scope>NUCLEOTIDE SEQUENCE [LARGE SCALE GENOMIC DNA]</scope>
    <source>
        <strain evidence="1 2">MM1</strain>
    </source>
</reference>
<dbReference type="Pfam" id="PF10133">
    <property type="entry name" value="CooT"/>
    <property type="match status" value="1"/>
</dbReference>
<sequence length="62" mass="6778">MCELNAIVVKGDERELVMESVTKMLVDGDSIELTGIFGEKTIIFGTIKEVDFSKGETIIIGN</sequence>
<dbReference type="InterPro" id="IPR019300">
    <property type="entry name" value="CooT"/>
</dbReference>